<sequence>MHFRSITRIVGLLVILFSVTMIIPGIVALIYRDGAGRAFSQTFIVALIIGLMLWIPNRHKKSELKPKKV</sequence>
<comment type="caution">
    <text evidence="2">The sequence shown here is derived from an EMBL/GenBank/DDBJ whole genome shotgun (WGS) entry which is preliminary data.</text>
</comment>
<evidence type="ECO:0000313" key="2">
    <source>
        <dbReference type="EMBL" id="EFE21015.1"/>
    </source>
</evidence>
<keyword evidence="1" id="KW-0472">Membrane</keyword>
<proteinExistence type="predicted"/>
<dbReference type="AlphaFoldDB" id="D4FB43"/>
<feature type="transmembrane region" description="Helical" evidence="1">
    <location>
        <begin position="12"/>
        <end position="32"/>
    </location>
</feature>
<accession>D4FB43</accession>
<gene>
    <name evidence="2" type="ORF">EDWATA_04014</name>
</gene>
<keyword evidence="1" id="KW-1133">Transmembrane helix</keyword>
<evidence type="ECO:0000313" key="3">
    <source>
        <dbReference type="Proteomes" id="UP000003692"/>
    </source>
</evidence>
<reference evidence="2 3" key="1">
    <citation type="submission" date="2010-02" db="EMBL/GenBank/DDBJ databases">
        <authorList>
            <person name="Weinstock G."/>
            <person name="Sodergren E."/>
            <person name="Clifton S."/>
            <person name="Fulton L."/>
            <person name="Fulton B."/>
            <person name="Courtney L."/>
            <person name="Fronick C."/>
            <person name="Harrison M."/>
            <person name="Strong C."/>
            <person name="Farmer C."/>
            <person name="Delahaunty K."/>
            <person name="Markovic C."/>
            <person name="Hall O."/>
            <person name="Minx P."/>
            <person name="Tomlinson C."/>
            <person name="Mitreva M."/>
            <person name="Nelson J."/>
            <person name="Hou S."/>
            <person name="Wollam A."/>
            <person name="Pepin K.H."/>
            <person name="Johnson M."/>
            <person name="Bhonagiri V."/>
            <person name="Zhang X."/>
            <person name="Suruliraj S."/>
            <person name="Warren W."/>
            <person name="Chinwalla A."/>
            <person name="Mardis E.R."/>
            <person name="Wilson R.K."/>
        </authorList>
    </citation>
    <scope>NUCLEOTIDE SEQUENCE [LARGE SCALE GENOMIC DNA]</scope>
    <source>
        <strain evidence="2 3">ATCC 23685</strain>
    </source>
</reference>
<feature type="transmembrane region" description="Helical" evidence="1">
    <location>
        <begin position="38"/>
        <end position="55"/>
    </location>
</feature>
<dbReference type="HOGENOM" id="CLU_2799849_0_0_6"/>
<dbReference type="Proteomes" id="UP000003692">
    <property type="component" value="Unassembled WGS sequence"/>
</dbReference>
<keyword evidence="1" id="KW-0812">Transmembrane</keyword>
<feature type="non-terminal residue" evidence="2">
    <location>
        <position position="69"/>
    </location>
</feature>
<evidence type="ECO:0000256" key="1">
    <source>
        <dbReference type="SAM" id="Phobius"/>
    </source>
</evidence>
<name>D4FB43_EDWTA</name>
<dbReference type="EMBL" id="ADGK01000324">
    <property type="protein sequence ID" value="EFE21015.1"/>
    <property type="molecule type" value="Genomic_DNA"/>
</dbReference>
<protein>
    <submittedName>
        <fullName evidence="2">Potassium transporter</fullName>
    </submittedName>
</protein>
<organism evidence="2 3">
    <name type="scientific">Edwardsiella tarda ATCC 23685</name>
    <dbReference type="NCBI Taxonomy" id="500638"/>
    <lineage>
        <taxon>Bacteria</taxon>
        <taxon>Pseudomonadati</taxon>
        <taxon>Pseudomonadota</taxon>
        <taxon>Gammaproteobacteria</taxon>
        <taxon>Enterobacterales</taxon>
        <taxon>Hafniaceae</taxon>
        <taxon>Edwardsiella</taxon>
    </lineage>
</organism>